<sequence length="72" mass="8060">MVESRFAESGLPELQSFAAGVEKDKDAVQAGLTWTINNDMVAGQVTRLKLIKRQMYGKAGFALLRQRVLHRI</sequence>
<name>A0ABQ6FNJ0_9CHLR</name>
<gene>
    <name evidence="1" type="ORF">KDH_26830</name>
</gene>
<dbReference type="Proteomes" id="UP001344906">
    <property type="component" value="Unassembled WGS sequence"/>
</dbReference>
<accession>A0ABQ6FNJ0</accession>
<dbReference type="PANTHER" id="PTHR33498:SF1">
    <property type="entry name" value="TRANSPOSASE FOR INSERTION SEQUENCE ELEMENT IS1557"/>
    <property type="match status" value="1"/>
</dbReference>
<proteinExistence type="predicted"/>
<dbReference type="EMBL" id="BSRI01000001">
    <property type="protein sequence ID" value="GLV55839.1"/>
    <property type="molecule type" value="Genomic_DNA"/>
</dbReference>
<evidence type="ECO:0000313" key="1">
    <source>
        <dbReference type="EMBL" id="GLV55839.1"/>
    </source>
</evidence>
<dbReference type="InterPro" id="IPR047951">
    <property type="entry name" value="Transpos_ISL3"/>
</dbReference>
<comment type="caution">
    <text evidence="1">The sequence shown here is derived from an EMBL/GenBank/DDBJ whole genome shotgun (WGS) entry which is preliminary data.</text>
</comment>
<organism evidence="1 2">
    <name type="scientific">Dictyobacter halimunensis</name>
    <dbReference type="NCBI Taxonomy" id="3026934"/>
    <lineage>
        <taxon>Bacteria</taxon>
        <taxon>Bacillati</taxon>
        <taxon>Chloroflexota</taxon>
        <taxon>Ktedonobacteria</taxon>
        <taxon>Ktedonobacterales</taxon>
        <taxon>Dictyobacteraceae</taxon>
        <taxon>Dictyobacter</taxon>
    </lineage>
</organism>
<reference evidence="1 2" key="1">
    <citation type="submission" date="2023-02" db="EMBL/GenBank/DDBJ databases">
        <title>Dictyobacter halimunensis sp. nov., a new member of the class Ktedonobacteria from forest soil in a geothermal area.</title>
        <authorList>
            <person name="Rachmania M.K."/>
            <person name="Ningsih F."/>
            <person name="Sakai Y."/>
            <person name="Yabe S."/>
            <person name="Yokota A."/>
            <person name="Sjamsuridzal W."/>
        </authorList>
    </citation>
    <scope>NUCLEOTIDE SEQUENCE [LARGE SCALE GENOMIC DNA]</scope>
    <source>
        <strain evidence="1 2">S3.2.2.5</strain>
    </source>
</reference>
<keyword evidence="2" id="KW-1185">Reference proteome</keyword>
<evidence type="ECO:0008006" key="3">
    <source>
        <dbReference type="Google" id="ProtNLM"/>
    </source>
</evidence>
<protein>
    <recommendedName>
        <fullName evidence="3">Transposase IS204/IS1001/IS1096/IS1165 DDE domain-containing protein</fullName>
    </recommendedName>
</protein>
<evidence type="ECO:0000313" key="2">
    <source>
        <dbReference type="Proteomes" id="UP001344906"/>
    </source>
</evidence>
<dbReference type="PANTHER" id="PTHR33498">
    <property type="entry name" value="TRANSPOSASE FOR INSERTION SEQUENCE ELEMENT IS1557"/>
    <property type="match status" value="1"/>
</dbReference>